<gene>
    <name evidence="2" type="ORF">I553_9638</name>
</gene>
<accession>X8DXU9</accession>
<protein>
    <submittedName>
        <fullName evidence="2">Uncharacterized protein</fullName>
    </submittedName>
</protein>
<sequence>MTADPRTSGGNAPSPWLIVTGIVGALALIFLLGAGVGAQWGAPQWDRWLNGSQG</sequence>
<keyword evidence="1" id="KW-0472">Membrane</keyword>
<organism evidence="2">
    <name type="scientific">Mycobacterium xenopi 4042</name>
    <dbReference type="NCBI Taxonomy" id="1299334"/>
    <lineage>
        <taxon>Bacteria</taxon>
        <taxon>Bacillati</taxon>
        <taxon>Actinomycetota</taxon>
        <taxon>Actinomycetes</taxon>
        <taxon>Mycobacteriales</taxon>
        <taxon>Mycobacteriaceae</taxon>
        <taxon>Mycobacterium</taxon>
    </lineage>
</organism>
<dbReference type="PATRIC" id="fig|1299334.3.peg.1147"/>
<proteinExistence type="predicted"/>
<keyword evidence="1" id="KW-1133">Transmembrane helix</keyword>
<comment type="caution">
    <text evidence="2">The sequence shown here is derived from an EMBL/GenBank/DDBJ whole genome shotgun (WGS) entry which is preliminary data.</text>
</comment>
<keyword evidence="1" id="KW-0812">Transmembrane</keyword>
<name>X8DXU9_MYCXE</name>
<evidence type="ECO:0000313" key="2">
    <source>
        <dbReference type="EMBL" id="EUA73482.1"/>
    </source>
</evidence>
<dbReference type="EMBL" id="JAOB01000011">
    <property type="protein sequence ID" value="EUA73482.1"/>
    <property type="molecule type" value="Genomic_DNA"/>
</dbReference>
<dbReference type="AlphaFoldDB" id="X8DXU9"/>
<evidence type="ECO:0000256" key="1">
    <source>
        <dbReference type="SAM" id="Phobius"/>
    </source>
</evidence>
<feature type="transmembrane region" description="Helical" evidence="1">
    <location>
        <begin position="16"/>
        <end position="38"/>
    </location>
</feature>
<reference evidence="2" key="1">
    <citation type="submission" date="2014-01" db="EMBL/GenBank/DDBJ databases">
        <authorList>
            <person name="Brown-Elliot B."/>
            <person name="Wallace R."/>
            <person name="Lenaerts A."/>
            <person name="Ordway D."/>
            <person name="DeGroote M.A."/>
            <person name="Parker T."/>
            <person name="Sizemore C."/>
            <person name="Tallon L.J."/>
            <person name="Sadzewicz L.K."/>
            <person name="Sengamalay N."/>
            <person name="Fraser C.M."/>
            <person name="Hine E."/>
            <person name="Shefchek K.A."/>
            <person name="Das S.P."/>
            <person name="Tettelin H."/>
        </authorList>
    </citation>
    <scope>NUCLEOTIDE SEQUENCE [LARGE SCALE GENOMIC DNA]</scope>
    <source>
        <strain evidence="2">4042</strain>
    </source>
</reference>